<accession>A0A7Y4JQG6</accession>
<proteinExistence type="predicted"/>
<comment type="caution">
    <text evidence="2">The sequence shown here is derived from an EMBL/GenBank/DDBJ whole genome shotgun (WGS) entry which is preliminary data.</text>
</comment>
<feature type="compositionally biased region" description="Basic and acidic residues" evidence="1">
    <location>
        <begin position="97"/>
        <end position="117"/>
    </location>
</feature>
<evidence type="ECO:0000256" key="1">
    <source>
        <dbReference type="SAM" id="MobiDB-lite"/>
    </source>
</evidence>
<dbReference type="Proteomes" id="UP000528460">
    <property type="component" value="Unassembled WGS sequence"/>
</dbReference>
<organism evidence="2 3">
    <name type="scientific">Corallococcus exercitus</name>
    <dbReference type="NCBI Taxonomy" id="2316736"/>
    <lineage>
        <taxon>Bacteria</taxon>
        <taxon>Pseudomonadati</taxon>
        <taxon>Myxococcota</taxon>
        <taxon>Myxococcia</taxon>
        <taxon>Myxococcales</taxon>
        <taxon>Cystobacterineae</taxon>
        <taxon>Myxococcaceae</taxon>
        <taxon>Corallococcus</taxon>
    </lineage>
</organism>
<dbReference type="AlphaFoldDB" id="A0A7Y4JQG6"/>
<protein>
    <submittedName>
        <fullName evidence="2">Uncharacterized protein</fullName>
    </submittedName>
</protein>
<reference evidence="2 3" key="1">
    <citation type="submission" date="2020-05" db="EMBL/GenBank/DDBJ databases">
        <authorList>
            <person name="Whitworth D."/>
        </authorList>
    </citation>
    <scope>NUCLEOTIDE SEQUENCE [LARGE SCALE GENOMIC DNA]</scope>
    <source>
        <strain evidence="2 3">CA046A</strain>
    </source>
</reference>
<feature type="region of interest" description="Disordered" evidence="1">
    <location>
        <begin position="94"/>
        <end position="134"/>
    </location>
</feature>
<name>A0A7Y4JQG6_9BACT</name>
<evidence type="ECO:0000313" key="2">
    <source>
        <dbReference type="EMBL" id="NOK08372.1"/>
    </source>
</evidence>
<evidence type="ECO:0000313" key="3">
    <source>
        <dbReference type="Proteomes" id="UP000528460"/>
    </source>
</evidence>
<sequence>MLCGPMATITVDLSTVPISYSPGPEVKHGDTVVFSMGSYPASYTATVTFPDGNCLSVSASNPYPYQLGGSNALATSPLTVSLLAPRKIYGFDAVIDDGTRDRGTDPRGPQERDRKNGGIDVTSDPPEDPAPATR</sequence>
<gene>
    <name evidence="2" type="ORF">HNS30_04875</name>
</gene>
<dbReference type="EMBL" id="JABFJW010000022">
    <property type="protein sequence ID" value="NOK08372.1"/>
    <property type="molecule type" value="Genomic_DNA"/>
</dbReference>